<sequence length="346" mass="39715">MAENDNNAANNPPPQQQRGQEHIEFTVRAAEDLYLRGTQRTELRVASETNYSCLMLKSQRFSSLFRHYAKYHGLKKDTLEYFFVSELQNDDTPESVMLQRGDVIMVQKKKEPENIVVEDDDPFRVDMITLMTDTEHQDAVFVIDRSPTSTPKFMSPTSAARHVDPIRVSAHKSILTARGEYFKGLFRKGCWSESDEGIINVGTEFNEPTIRRMLEWVYSNRIRNFADCAAQDAMDLLRLSDKWLLRDLKRICELKLISMIQIENCAKLLCATHEFDAKRLRTATVKFIMDNVKEVTTSKGFKDEMKAFPQLLIPLLQEAANLIPEGEGGGGKRRRVEVVKVEETRG</sequence>
<dbReference type="Gene3D" id="1.25.40.420">
    <property type="match status" value="1"/>
</dbReference>
<gene>
    <name evidence="3" type="ORF">TrRE_jg12056</name>
</gene>
<evidence type="ECO:0000259" key="2">
    <source>
        <dbReference type="PROSITE" id="PS50097"/>
    </source>
</evidence>
<dbReference type="InterPro" id="IPR000210">
    <property type="entry name" value="BTB/POZ_dom"/>
</dbReference>
<organism evidence="3 4">
    <name type="scientific">Triparma retinervis</name>
    <dbReference type="NCBI Taxonomy" id="2557542"/>
    <lineage>
        <taxon>Eukaryota</taxon>
        <taxon>Sar</taxon>
        <taxon>Stramenopiles</taxon>
        <taxon>Ochrophyta</taxon>
        <taxon>Bolidophyceae</taxon>
        <taxon>Parmales</taxon>
        <taxon>Triparmaceae</taxon>
        <taxon>Triparma</taxon>
    </lineage>
</organism>
<reference evidence="3" key="1">
    <citation type="submission" date="2022-07" db="EMBL/GenBank/DDBJ databases">
        <title>Genome analysis of Parmales, a sister group of diatoms, reveals the evolutionary specialization of diatoms from phago-mixotrophs to photoautotrophs.</title>
        <authorList>
            <person name="Ban H."/>
            <person name="Sato S."/>
            <person name="Yoshikawa S."/>
            <person name="Kazumasa Y."/>
            <person name="Nakamura Y."/>
            <person name="Ichinomiya M."/>
            <person name="Saitoh K."/>
            <person name="Sato N."/>
            <person name="Blanc-Mathieu R."/>
            <person name="Endo H."/>
            <person name="Kuwata A."/>
            <person name="Ogata H."/>
        </authorList>
    </citation>
    <scope>NUCLEOTIDE SEQUENCE</scope>
</reference>
<dbReference type="SUPFAM" id="SSF54695">
    <property type="entry name" value="POZ domain"/>
    <property type="match status" value="1"/>
</dbReference>
<evidence type="ECO:0000313" key="3">
    <source>
        <dbReference type="EMBL" id="GMH71541.1"/>
    </source>
</evidence>
<dbReference type="PANTHER" id="PTHR24413">
    <property type="entry name" value="SPECKLE-TYPE POZ PROTEIN"/>
    <property type="match status" value="1"/>
</dbReference>
<evidence type="ECO:0000256" key="1">
    <source>
        <dbReference type="SAM" id="MobiDB-lite"/>
    </source>
</evidence>
<keyword evidence="4" id="KW-1185">Reference proteome</keyword>
<protein>
    <recommendedName>
        <fullName evidence="2">BTB domain-containing protein</fullName>
    </recommendedName>
</protein>
<dbReference type="Proteomes" id="UP001165082">
    <property type="component" value="Unassembled WGS sequence"/>
</dbReference>
<comment type="caution">
    <text evidence="3">The sequence shown here is derived from an EMBL/GenBank/DDBJ whole genome shotgun (WGS) entry which is preliminary data.</text>
</comment>
<dbReference type="Pfam" id="PF00651">
    <property type="entry name" value="BTB"/>
    <property type="match status" value="1"/>
</dbReference>
<dbReference type="CDD" id="cd14733">
    <property type="entry name" value="BACK"/>
    <property type="match status" value="1"/>
</dbReference>
<dbReference type="AlphaFoldDB" id="A0A9W7AEZ5"/>
<dbReference type="OrthoDB" id="10249567at2759"/>
<accession>A0A9W7AEZ5</accession>
<feature type="compositionally biased region" description="Low complexity" evidence="1">
    <location>
        <begin position="1"/>
        <end position="10"/>
    </location>
</feature>
<proteinExistence type="predicted"/>
<dbReference type="EMBL" id="BRXZ01001451">
    <property type="protein sequence ID" value="GMH71541.1"/>
    <property type="molecule type" value="Genomic_DNA"/>
</dbReference>
<dbReference type="SMART" id="SM00225">
    <property type="entry name" value="BTB"/>
    <property type="match status" value="1"/>
</dbReference>
<evidence type="ECO:0000313" key="4">
    <source>
        <dbReference type="Proteomes" id="UP001165082"/>
    </source>
</evidence>
<feature type="domain" description="BTB" evidence="2">
    <location>
        <begin position="157"/>
        <end position="222"/>
    </location>
</feature>
<dbReference type="InterPro" id="IPR011333">
    <property type="entry name" value="SKP1/BTB/POZ_sf"/>
</dbReference>
<dbReference type="Gene3D" id="3.30.710.10">
    <property type="entry name" value="Potassium Channel Kv1.1, Chain A"/>
    <property type="match status" value="1"/>
</dbReference>
<name>A0A9W7AEZ5_9STRA</name>
<dbReference type="Gene3D" id="3.10.20.90">
    <property type="entry name" value="Phosphatidylinositol 3-kinase Catalytic Subunit, Chain A, domain 1"/>
    <property type="match status" value="1"/>
</dbReference>
<feature type="region of interest" description="Disordered" evidence="1">
    <location>
        <begin position="1"/>
        <end position="20"/>
    </location>
</feature>
<dbReference type="PROSITE" id="PS50097">
    <property type="entry name" value="BTB"/>
    <property type="match status" value="1"/>
</dbReference>